<dbReference type="EMBL" id="ATDP01000037">
    <property type="protein sequence ID" value="EQB18971.1"/>
    <property type="molecule type" value="Genomic_DNA"/>
</dbReference>
<protein>
    <submittedName>
        <fullName evidence="9">Integrase</fullName>
    </submittedName>
</protein>
<dbReference type="Pfam" id="PF00589">
    <property type="entry name" value="Phage_integrase"/>
    <property type="match status" value="1"/>
</dbReference>
<dbReference type="Gene3D" id="1.10.443.10">
    <property type="entry name" value="Intergrase catalytic core"/>
    <property type="match status" value="1"/>
</dbReference>
<evidence type="ECO:0000313" key="8">
    <source>
        <dbReference type="EMBL" id="EQB17947.1"/>
    </source>
</evidence>
<dbReference type="PATRIC" id="fig|1331060.3.peg.231"/>
<dbReference type="PROSITE" id="PS51900">
    <property type="entry name" value="CB"/>
    <property type="match status" value="1"/>
</dbReference>
<dbReference type="PANTHER" id="PTHR30349:SF81">
    <property type="entry name" value="TYROSINE RECOMBINASE XERC"/>
    <property type="match status" value="1"/>
</dbReference>
<evidence type="ECO:0000256" key="2">
    <source>
        <dbReference type="ARBA" id="ARBA00022908"/>
    </source>
</evidence>
<sequence length="385" mass="40947">MTADRPFRSSVELVLGAHAPLVDARAARPLALEAAVAAMAPATKAAITADLRCFLAWCKSRRPVVTAVPADPESLVHYLHWLAKGSEIRAPAKPATLARRIASIARIHRILGFGEKEPLPTQAGMVRDTLKAIRRKRRERQRQAAPLRFGEAMAEGQAPPEGVTIKGLLASCGTDITGKRDAALISLAYDAGLRVSELVGATVADLSQAVDGSGRLEIAHSKTDQLGEGALAWLSPDTMARLSAWLLASGITQGAVFRRINVLTSPPDDAGEQTQRHYIGQKPLTRQGVVAILRRRVFEAIDLGHVELEAGMEGDTVRSLSAHSFRVGLTQDLFAAGEDGAGIALALRWSSPTTALRYARELAVGNNAAARVLGRLRDGGGQPGS</sequence>
<feature type="domain" description="Core-binding (CB)" evidence="7">
    <location>
        <begin position="30"/>
        <end position="112"/>
    </location>
</feature>
<dbReference type="InterPro" id="IPR010998">
    <property type="entry name" value="Integrase_recombinase_N"/>
</dbReference>
<evidence type="ECO:0000313" key="11">
    <source>
        <dbReference type="Proteomes" id="UP000015531"/>
    </source>
</evidence>
<dbReference type="InterPro" id="IPR011010">
    <property type="entry name" value="DNA_brk_join_enz"/>
</dbReference>
<dbReference type="EMBL" id="ATDP01000036">
    <property type="protein sequence ID" value="EQB19047.1"/>
    <property type="molecule type" value="Genomic_DNA"/>
</dbReference>
<dbReference type="GO" id="GO:0007059">
    <property type="term" value="P:chromosome segregation"/>
    <property type="evidence" value="ECO:0007669"/>
    <property type="project" value="UniProtKB-KW"/>
</dbReference>
<dbReference type="InterPro" id="IPR044068">
    <property type="entry name" value="CB"/>
</dbReference>
<accession>T0HRI8</accession>
<dbReference type="GO" id="GO:0015074">
    <property type="term" value="P:DNA integration"/>
    <property type="evidence" value="ECO:0007669"/>
    <property type="project" value="UniProtKB-KW"/>
</dbReference>
<dbReference type="GO" id="GO:0003677">
    <property type="term" value="F:DNA binding"/>
    <property type="evidence" value="ECO:0007669"/>
    <property type="project" value="UniProtKB-UniRule"/>
</dbReference>
<evidence type="ECO:0000313" key="10">
    <source>
        <dbReference type="EMBL" id="EQB19047.1"/>
    </source>
</evidence>
<evidence type="ECO:0000256" key="1">
    <source>
        <dbReference type="ARBA" id="ARBA00022829"/>
    </source>
</evidence>
<evidence type="ECO:0000313" key="9">
    <source>
        <dbReference type="EMBL" id="EQB18971.1"/>
    </source>
</evidence>
<evidence type="ECO:0000256" key="3">
    <source>
        <dbReference type="ARBA" id="ARBA00023125"/>
    </source>
</evidence>
<dbReference type="PROSITE" id="PS51898">
    <property type="entry name" value="TYR_RECOMBINASE"/>
    <property type="match status" value="1"/>
</dbReference>
<dbReference type="PANTHER" id="PTHR30349">
    <property type="entry name" value="PHAGE INTEGRASE-RELATED"/>
    <property type="match status" value="1"/>
</dbReference>
<dbReference type="Gene3D" id="1.10.150.130">
    <property type="match status" value="1"/>
</dbReference>
<evidence type="ECO:0000259" key="7">
    <source>
        <dbReference type="PROSITE" id="PS51900"/>
    </source>
</evidence>
<keyword evidence="1" id="KW-0159">Chromosome partition</keyword>
<dbReference type="eggNOG" id="COG4974">
    <property type="taxonomic scope" value="Bacteria"/>
</dbReference>
<dbReference type="OrthoDB" id="7718754at2"/>
<keyword evidence="4" id="KW-0233">DNA recombination</keyword>
<dbReference type="Proteomes" id="UP000015531">
    <property type="component" value="Unassembled WGS sequence"/>
</dbReference>
<dbReference type="EMBL" id="ATDP01000062">
    <property type="protein sequence ID" value="EQB17947.1"/>
    <property type="molecule type" value="Genomic_DNA"/>
</dbReference>
<comment type="caution">
    <text evidence="9">The sequence shown here is derived from an EMBL/GenBank/DDBJ whole genome shotgun (WGS) entry which is preliminary data.</text>
</comment>
<gene>
    <name evidence="10" type="ORF">RLDS_01290</name>
    <name evidence="9" type="ORF">RLDS_01325</name>
    <name evidence="8" type="ORF">RLDS_03445</name>
</gene>
<keyword evidence="11" id="KW-1185">Reference proteome</keyword>
<name>T0HRI8_9SPHN</name>
<organism evidence="9 11">
    <name type="scientific">Sphingobium lactosutens DS20</name>
    <dbReference type="NCBI Taxonomy" id="1331060"/>
    <lineage>
        <taxon>Bacteria</taxon>
        <taxon>Pseudomonadati</taxon>
        <taxon>Pseudomonadota</taxon>
        <taxon>Alphaproteobacteria</taxon>
        <taxon>Sphingomonadales</taxon>
        <taxon>Sphingomonadaceae</taxon>
        <taxon>Sphingobium</taxon>
    </lineage>
</organism>
<dbReference type="SUPFAM" id="SSF56349">
    <property type="entry name" value="DNA breaking-rejoining enzymes"/>
    <property type="match status" value="1"/>
</dbReference>
<evidence type="ECO:0000259" key="6">
    <source>
        <dbReference type="PROSITE" id="PS51898"/>
    </source>
</evidence>
<feature type="domain" description="Tyr recombinase" evidence="6">
    <location>
        <begin position="154"/>
        <end position="372"/>
    </location>
</feature>
<dbReference type="SUPFAM" id="SSF47823">
    <property type="entry name" value="lambda integrase-like, N-terminal domain"/>
    <property type="match status" value="1"/>
</dbReference>
<keyword evidence="3 5" id="KW-0238">DNA-binding</keyword>
<evidence type="ECO:0000256" key="5">
    <source>
        <dbReference type="PROSITE-ProRule" id="PRU01248"/>
    </source>
</evidence>
<evidence type="ECO:0000256" key="4">
    <source>
        <dbReference type="ARBA" id="ARBA00023172"/>
    </source>
</evidence>
<dbReference type="InterPro" id="IPR013762">
    <property type="entry name" value="Integrase-like_cat_sf"/>
</dbReference>
<dbReference type="InterPro" id="IPR002104">
    <property type="entry name" value="Integrase_catalytic"/>
</dbReference>
<proteinExistence type="predicted"/>
<dbReference type="AlphaFoldDB" id="T0HRI8"/>
<dbReference type="GO" id="GO:0006310">
    <property type="term" value="P:DNA recombination"/>
    <property type="evidence" value="ECO:0007669"/>
    <property type="project" value="UniProtKB-KW"/>
</dbReference>
<dbReference type="RefSeq" id="WP_021224398.1">
    <property type="nucleotide sequence ID" value="NZ_ATDP01000036.1"/>
</dbReference>
<keyword evidence="2" id="KW-0229">DNA integration</keyword>
<dbReference type="InterPro" id="IPR050090">
    <property type="entry name" value="Tyrosine_recombinase_XerCD"/>
</dbReference>
<reference evidence="9 11" key="1">
    <citation type="journal article" date="2013" name="Genome Announc.">
        <title>Draft Genome Sequence of Sphingobium lactosutens Strain DS20T, Isolated from a Hexachlorocyclohexane Dumpsite.</title>
        <authorList>
            <person name="Kumar R."/>
            <person name="Dwivedi V."/>
            <person name="Negi V."/>
            <person name="Khurana J.P."/>
            <person name="Lal R."/>
        </authorList>
    </citation>
    <scope>NUCLEOTIDE SEQUENCE [LARGE SCALE GENOMIC DNA]</scope>
    <source>
        <strain evidence="9 11">DS20</strain>
    </source>
</reference>